<gene>
    <name evidence="2" type="ORF">SCHPADRAFT_1001596</name>
</gene>
<reference evidence="2 3" key="1">
    <citation type="submission" date="2015-04" db="EMBL/GenBank/DDBJ databases">
        <title>Complete genome sequence of Schizopora paradoxa KUC8140, a cosmopolitan wood degrader in East Asia.</title>
        <authorList>
            <consortium name="DOE Joint Genome Institute"/>
            <person name="Min B."/>
            <person name="Park H."/>
            <person name="Jang Y."/>
            <person name="Kim J.-J."/>
            <person name="Kim K.H."/>
            <person name="Pangilinan J."/>
            <person name="Lipzen A."/>
            <person name="Riley R."/>
            <person name="Grigoriev I.V."/>
            <person name="Spatafora J.W."/>
            <person name="Choi I.-G."/>
        </authorList>
    </citation>
    <scope>NUCLEOTIDE SEQUENCE [LARGE SCALE GENOMIC DNA]</scope>
    <source>
        <strain evidence="2 3">KUC8140</strain>
    </source>
</reference>
<keyword evidence="3" id="KW-1185">Reference proteome</keyword>
<dbReference type="AlphaFoldDB" id="A0A0H2R6S8"/>
<sequence>MSGTEEEIHVHKASDAAVLGGVLAGLASAAMLALIFYVLWRTRKTKTSLPITRTSTLMRQSNSTQTNYEGNLRSMGRSATMSSTKLGFGTGTPPETLPSVTLSLGPGRTTPVRHGSATVVTSADEKV</sequence>
<protein>
    <submittedName>
        <fullName evidence="2">Uncharacterized protein</fullName>
    </submittedName>
</protein>
<dbReference type="EMBL" id="KQ086133">
    <property type="protein sequence ID" value="KLO07549.1"/>
    <property type="molecule type" value="Genomic_DNA"/>
</dbReference>
<feature type="transmembrane region" description="Helical" evidence="1">
    <location>
        <begin position="16"/>
        <end position="40"/>
    </location>
</feature>
<dbReference type="Proteomes" id="UP000053477">
    <property type="component" value="Unassembled WGS sequence"/>
</dbReference>
<evidence type="ECO:0000313" key="2">
    <source>
        <dbReference type="EMBL" id="KLO07549.1"/>
    </source>
</evidence>
<evidence type="ECO:0000313" key="3">
    <source>
        <dbReference type="Proteomes" id="UP000053477"/>
    </source>
</evidence>
<dbReference type="InParanoid" id="A0A0H2R6S8"/>
<evidence type="ECO:0000256" key="1">
    <source>
        <dbReference type="SAM" id="Phobius"/>
    </source>
</evidence>
<keyword evidence="1" id="KW-0812">Transmembrane</keyword>
<keyword evidence="1" id="KW-0472">Membrane</keyword>
<keyword evidence="1" id="KW-1133">Transmembrane helix</keyword>
<organism evidence="2 3">
    <name type="scientific">Schizopora paradoxa</name>
    <dbReference type="NCBI Taxonomy" id="27342"/>
    <lineage>
        <taxon>Eukaryota</taxon>
        <taxon>Fungi</taxon>
        <taxon>Dikarya</taxon>
        <taxon>Basidiomycota</taxon>
        <taxon>Agaricomycotina</taxon>
        <taxon>Agaricomycetes</taxon>
        <taxon>Hymenochaetales</taxon>
        <taxon>Schizoporaceae</taxon>
        <taxon>Schizopora</taxon>
    </lineage>
</organism>
<proteinExistence type="predicted"/>
<name>A0A0H2R6S8_9AGAM</name>
<accession>A0A0H2R6S8</accession>